<accession>A0A150WMA8</accession>
<feature type="compositionally biased region" description="Polar residues" evidence="1">
    <location>
        <begin position="25"/>
        <end position="34"/>
    </location>
</feature>
<dbReference type="EMBL" id="LUKE01000002">
    <property type="protein sequence ID" value="KYG64843.1"/>
    <property type="molecule type" value="Genomic_DNA"/>
</dbReference>
<keyword evidence="3" id="KW-1185">Reference proteome</keyword>
<name>A0A150WMA8_BDEBC</name>
<sequence>MSSGHNKNKGFSQTSKRYAGDLKAQRQQAHNHQLNPKHDSQSEEVSVEKNPSSSSSSSKSSKA</sequence>
<dbReference type="Proteomes" id="UP000075320">
    <property type="component" value="Unassembled WGS sequence"/>
</dbReference>
<dbReference type="AlphaFoldDB" id="A0A150WMA8"/>
<evidence type="ECO:0000313" key="3">
    <source>
        <dbReference type="Proteomes" id="UP000075320"/>
    </source>
</evidence>
<proteinExistence type="predicted"/>
<organism evidence="2 3">
    <name type="scientific">Bdellovibrio bacteriovorus</name>
    <dbReference type="NCBI Taxonomy" id="959"/>
    <lineage>
        <taxon>Bacteria</taxon>
        <taxon>Pseudomonadati</taxon>
        <taxon>Bdellovibrionota</taxon>
        <taxon>Bdellovibrionia</taxon>
        <taxon>Bdellovibrionales</taxon>
        <taxon>Pseudobdellovibrionaceae</taxon>
        <taxon>Bdellovibrio</taxon>
    </lineage>
</organism>
<evidence type="ECO:0000256" key="1">
    <source>
        <dbReference type="SAM" id="MobiDB-lite"/>
    </source>
</evidence>
<feature type="compositionally biased region" description="Polar residues" evidence="1">
    <location>
        <begin position="1"/>
        <end position="16"/>
    </location>
</feature>
<dbReference type="RefSeq" id="WP_061835354.1">
    <property type="nucleotide sequence ID" value="NZ_LUKE01000002.1"/>
</dbReference>
<dbReference type="OrthoDB" id="9342860at2"/>
<gene>
    <name evidence="2" type="ORF">AZI86_11615</name>
</gene>
<comment type="caution">
    <text evidence="2">The sequence shown here is derived from an EMBL/GenBank/DDBJ whole genome shotgun (WGS) entry which is preliminary data.</text>
</comment>
<feature type="region of interest" description="Disordered" evidence="1">
    <location>
        <begin position="1"/>
        <end position="63"/>
    </location>
</feature>
<feature type="compositionally biased region" description="Low complexity" evidence="1">
    <location>
        <begin position="48"/>
        <end position="63"/>
    </location>
</feature>
<reference evidence="2 3" key="1">
    <citation type="submission" date="2016-03" db="EMBL/GenBank/DDBJ databases">
        <authorList>
            <person name="Ploux O."/>
        </authorList>
    </citation>
    <scope>NUCLEOTIDE SEQUENCE [LARGE SCALE GENOMIC DNA]</scope>
    <source>
        <strain evidence="2 3">R0</strain>
    </source>
</reference>
<evidence type="ECO:0000313" key="2">
    <source>
        <dbReference type="EMBL" id="KYG64843.1"/>
    </source>
</evidence>
<protein>
    <submittedName>
        <fullName evidence="2">Uncharacterized protein</fullName>
    </submittedName>
</protein>